<feature type="chain" id="PRO_5045798397" evidence="2">
    <location>
        <begin position="23"/>
        <end position="608"/>
    </location>
</feature>
<name>A0ABS1HK63_9BACT</name>
<evidence type="ECO:0000313" key="4">
    <source>
        <dbReference type="EMBL" id="MBK3517942.1"/>
    </source>
</evidence>
<reference evidence="4 5" key="1">
    <citation type="submission" date="2021-01" db="EMBL/GenBank/DDBJ databases">
        <title>Carboxyliciviraga sp.nov., isolated from coastal sediments.</title>
        <authorList>
            <person name="Lu D."/>
            <person name="Zhang T."/>
        </authorList>
    </citation>
    <scope>NUCLEOTIDE SEQUENCE [LARGE SCALE GENOMIC DNA]</scope>
    <source>
        <strain evidence="4 5">N1Y132</strain>
    </source>
</reference>
<accession>A0ABS1HK63</accession>
<dbReference type="Pfam" id="PF13205">
    <property type="entry name" value="Big_5"/>
    <property type="match status" value="1"/>
</dbReference>
<keyword evidence="1 2" id="KW-0732">Signal</keyword>
<feature type="signal peptide" evidence="2">
    <location>
        <begin position="1"/>
        <end position="22"/>
    </location>
</feature>
<keyword evidence="5" id="KW-1185">Reference proteome</keyword>
<proteinExistence type="predicted"/>
<dbReference type="RefSeq" id="WP_200465172.1">
    <property type="nucleotide sequence ID" value="NZ_JAENRR010000024.1"/>
</dbReference>
<evidence type="ECO:0000256" key="1">
    <source>
        <dbReference type="ARBA" id="ARBA00022729"/>
    </source>
</evidence>
<dbReference type="InterPro" id="IPR032812">
    <property type="entry name" value="SbsA_Ig"/>
</dbReference>
<feature type="domain" description="SbsA Ig-like" evidence="3">
    <location>
        <begin position="33"/>
        <end position="132"/>
    </location>
</feature>
<evidence type="ECO:0000313" key="5">
    <source>
        <dbReference type="Proteomes" id="UP000605676"/>
    </source>
</evidence>
<comment type="caution">
    <text evidence="4">The sequence shown here is derived from an EMBL/GenBank/DDBJ whole genome shotgun (WGS) entry which is preliminary data.</text>
</comment>
<protein>
    <submittedName>
        <fullName evidence="4">Ig-like domain-containing protein</fullName>
    </submittedName>
</protein>
<organism evidence="4 5">
    <name type="scientific">Carboxylicivirga marina</name>
    <dbReference type="NCBI Taxonomy" id="2800988"/>
    <lineage>
        <taxon>Bacteria</taxon>
        <taxon>Pseudomonadati</taxon>
        <taxon>Bacteroidota</taxon>
        <taxon>Bacteroidia</taxon>
        <taxon>Marinilabiliales</taxon>
        <taxon>Marinilabiliaceae</taxon>
        <taxon>Carboxylicivirga</taxon>
    </lineage>
</organism>
<evidence type="ECO:0000259" key="3">
    <source>
        <dbReference type="Pfam" id="PF13205"/>
    </source>
</evidence>
<evidence type="ECO:0000256" key="2">
    <source>
        <dbReference type="SAM" id="SignalP"/>
    </source>
</evidence>
<dbReference type="Proteomes" id="UP000605676">
    <property type="component" value="Unassembled WGS sequence"/>
</dbReference>
<gene>
    <name evidence="4" type="ORF">JIV24_11415</name>
</gene>
<sequence>MKKKIFQLAIIVAISQLFWYCANVGMPTGGLKDETPPVVIKSIPEANALNYQKKTVYIEFDELIQLKDYRSKFIVSPPVNEQPVVEARGNRLMVTFEEDLQANTTYTLDFADAIADNNEGNILENYSFSFSTGEYIDSLQVSGNLYDADDLSPSEGVLIYLHNNLTDTAIQTLVPIRMAKTNSLGRFNIRNVSPGQYRIYALDDANRNNKFDQPGEAMAWSDIIIEPAFEYRTFADTIRIDSLETDSVHYYEKLVYTPDSFKLFKFQHDYKEQYLVSEERKERAKLTYYFNRPLEEDAKLVLTGQEDLKDVFLMDRSLNNDTVTFWVQDSTYYNQDSLSISLSYMMRDSLKNPYLKTDTIAMYFFEVKEKKKKKRKKDDEPEPIPTIRLKNTKNKLDVFSQFNFSLPAPATEFKTDAITFYNHKDTIPEEQEFEFIHNEQAILNYTIKSNWEPGVKYEMIIDSAAIADIYGLNSDSINVQFNVKSLDSYGTILVDIENHQSDWLVQLINRKDIIIQQKYIRQKSGKIGFRYINPGEYMLRIVVDENKNGEWDSGNYYERTQPEKLFYYPMKLNIRKNWDHIIPEPWDPQTFNVDLFSKQFRKPKKKEE</sequence>
<dbReference type="EMBL" id="JAENRR010000024">
    <property type="protein sequence ID" value="MBK3517942.1"/>
    <property type="molecule type" value="Genomic_DNA"/>
</dbReference>